<accession>A0A329S266</accession>
<evidence type="ECO:0000313" key="4">
    <source>
        <dbReference type="EMBL" id="KAG2948370.1"/>
    </source>
</evidence>
<reference evidence="8 9" key="1">
    <citation type="submission" date="2018-01" db="EMBL/GenBank/DDBJ databases">
        <title>Draft genome of the strawberry crown rot pathogen Phytophthora cactorum.</title>
        <authorList>
            <person name="Armitage A.D."/>
            <person name="Lysoe E."/>
            <person name="Nellist C.F."/>
            <person name="Harrison R.J."/>
            <person name="Brurberg M.B."/>
        </authorList>
    </citation>
    <scope>NUCLEOTIDE SEQUENCE [LARGE SCALE GENOMIC DNA]</scope>
    <source>
        <strain evidence="8 9">10300</strain>
    </source>
</reference>
<name>A0A329S266_9STRA</name>
<comment type="caution">
    <text evidence="8">The sequence shown here is derived from an EMBL/GenBank/DDBJ whole genome shotgun (WGS) entry which is preliminary data.</text>
</comment>
<dbReference type="Proteomes" id="UP000251314">
    <property type="component" value="Unassembled WGS sequence"/>
</dbReference>
<evidence type="ECO:0000313" key="3">
    <source>
        <dbReference type="EMBL" id="KAG2934006.1"/>
    </source>
</evidence>
<dbReference type="Proteomes" id="UP000735874">
    <property type="component" value="Unassembled WGS sequence"/>
</dbReference>
<reference evidence="7" key="3">
    <citation type="submission" date="2021-01" db="EMBL/GenBank/DDBJ databases">
        <title>Phytophthora aleatoria, a newly-described species from Pinus radiata is distinct from Phytophthora cactorum isolates based on comparative genomics.</title>
        <authorList>
            <person name="Mcdougal R."/>
            <person name="Panda P."/>
            <person name="Williams N."/>
            <person name="Studholme D.J."/>
        </authorList>
    </citation>
    <scope>NUCLEOTIDE SEQUENCE</scope>
    <source>
        <strain evidence="7">NZFS 3830</strain>
    </source>
</reference>
<protein>
    <recommendedName>
        <fullName evidence="10">Secreted protein</fullName>
    </recommendedName>
</protein>
<sequence length="76" mass="8258">MVCYSCAYLVAGLLLDFTIGTDTEVSGWHQTRALCEHGDDGGDLKEDALPPEDTDCASAADRNGKCTRRYRASEKS</sequence>
<dbReference type="EMBL" id="RCMV01001438">
    <property type="protein sequence ID" value="KAG3208596.1"/>
    <property type="molecule type" value="Genomic_DNA"/>
</dbReference>
<dbReference type="Proteomes" id="UP000736787">
    <property type="component" value="Unassembled WGS sequence"/>
</dbReference>
<keyword evidence="1" id="KW-0732">Signal</keyword>
<gene>
    <name evidence="7" type="ORF">JG687_00007572</name>
    <name evidence="8" type="ORF">PC110_g12856</name>
    <name evidence="2" type="ORF">PC113_g4796</name>
    <name evidence="3" type="ORF">PC115_g5283</name>
    <name evidence="4" type="ORF">PC117_g6091</name>
    <name evidence="5" type="ORF">PC118_g5387</name>
    <name evidence="6" type="ORF">PC129_g20381</name>
</gene>
<dbReference type="EMBL" id="RCMG01000086">
    <property type="protein sequence ID" value="KAG2864188.1"/>
    <property type="molecule type" value="Genomic_DNA"/>
</dbReference>
<dbReference type="EMBL" id="RCML01000110">
    <property type="protein sequence ID" value="KAG2990868.1"/>
    <property type="molecule type" value="Genomic_DNA"/>
</dbReference>
<evidence type="ECO:0000313" key="8">
    <source>
        <dbReference type="EMBL" id="RAW30779.1"/>
    </source>
</evidence>
<feature type="signal peptide" evidence="1">
    <location>
        <begin position="1"/>
        <end position="20"/>
    </location>
</feature>
<dbReference type="Proteomes" id="UP000697107">
    <property type="component" value="Unassembled WGS sequence"/>
</dbReference>
<evidence type="ECO:0000313" key="6">
    <source>
        <dbReference type="EMBL" id="KAG3208596.1"/>
    </source>
</evidence>
<reference evidence="2" key="2">
    <citation type="submission" date="2018-10" db="EMBL/GenBank/DDBJ databases">
        <title>Effector identification in a new, highly contiguous assembly of the strawberry crown rot pathogen Phytophthora cactorum.</title>
        <authorList>
            <person name="Armitage A.D."/>
            <person name="Nellist C.F."/>
            <person name="Bates H."/>
            <person name="Vickerstaff R.J."/>
            <person name="Harrison R.J."/>
        </authorList>
    </citation>
    <scope>NUCLEOTIDE SEQUENCE</scope>
    <source>
        <strain evidence="2">15-7</strain>
        <strain evidence="3">4032</strain>
        <strain evidence="4">4040</strain>
        <strain evidence="5">P415</strain>
        <strain evidence="6">P421</strain>
    </source>
</reference>
<evidence type="ECO:0000313" key="7">
    <source>
        <dbReference type="EMBL" id="KAG6961668.1"/>
    </source>
</evidence>
<evidence type="ECO:0008006" key="10">
    <source>
        <dbReference type="Google" id="ProtNLM"/>
    </source>
</evidence>
<feature type="chain" id="PRO_5039985671" description="Secreted protein" evidence="1">
    <location>
        <begin position="21"/>
        <end position="76"/>
    </location>
</feature>
<organism evidence="8 9">
    <name type="scientific">Phytophthora cactorum</name>
    <dbReference type="NCBI Taxonomy" id="29920"/>
    <lineage>
        <taxon>Eukaryota</taxon>
        <taxon>Sar</taxon>
        <taxon>Stramenopiles</taxon>
        <taxon>Oomycota</taxon>
        <taxon>Peronosporomycetes</taxon>
        <taxon>Peronosporales</taxon>
        <taxon>Peronosporaceae</taxon>
        <taxon>Phytophthora</taxon>
    </lineage>
</organism>
<keyword evidence="9" id="KW-1185">Reference proteome</keyword>
<evidence type="ECO:0000313" key="9">
    <source>
        <dbReference type="Proteomes" id="UP000251314"/>
    </source>
</evidence>
<dbReference type="OrthoDB" id="10269097at2759"/>
<dbReference type="EMBL" id="RCMK01000112">
    <property type="protein sequence ID" value="KAG2948370.1"/>
    <property type="molecule type" value="Genomic_DNA"/>
</dbReference>
<dbReference type="EMBL" id="RCMI01000108">
    <property type="protein sequence ID" value="KAG2934006.1"/>
    <property type="molecule type" value="Genomic_DNA"/>
</dbReference>
<dbReference type="VEuPathDB" id="FungiDB:PC110_g12856"/>
<dbReference type="Proteomes" id="UP000688947">
    <property type="component" value="Unassembled WGS sequence"/>
</dbReference>
<dbReference type="Proteomes" id="UP000774804">
    <property type="component" value="Unassembled WGS sequence"/>
</dbReference>
<dbReference type="EMBL" id="JAENGZ010000340">
    <property type="protein sequence ID" value="KAG6961668.1"/>
    <property type="molecule type" value="Genomic_DNA"/>
</dbReference>
<dbReference type="EMBL" id="MJFZ01000353">
    <property type="protein sequence ID" value="RAW30779.1"/>
    <property type="molecule type" value="Genomic_DNA"/>
</dbReference>
<dbReference type="Proteomes" id="UP000760860">
    <property type="component" value="Unassembled WGS sequence"/>
</dbReference>
<evidence type="ECO:0000256" key="1">
    <source>
        <dbReference type="SAM" id="SignalP"/>
    </source>
</evidence>
<evidence type="ECO:0000313" key="2">
    <source>
        <dbReference type="EMBL" id="KAG2864188.1"/>
    </source>
</evidence>
<evidence type="ECO:0000313" key="5">
    <source>
        <dbReference type="EMBL" id="KAG2990868.1"/>
    </source>
</evidence>
<proteinExistence type="predicted"/>
<dbReference type="AlphaFoldDB" id="A0A329S266"/>